<dbReference type="InterPro" id="IPR002043">
    <property type="entry name" value="UDG_fam1"/>
</dbReference>
<evidence type="ECO:0000313" key="2">
    <source>
        <dbReference type="Proteomes" id="UP000003250"/>
    </source>
</evidence>
<dbReference type="InterPro" id="IPR036895">
    <property type="entry name" value="Uracil-DNA_glycosylase-like_sf"/>
</dbReference>
<accession>H0HZ06</accession>
<dbReference type="EMBL" id="AHAM01000239">
    <property type="protein sequence ID" value="EHK54035.1"/>
    <property type="molecule type" value="Genomic_DNA"/>
</dbReference>
<dbReference type="Proteomes" id="UP000003250">
    <property type="component" value="Unassembled WGS sequence"/>
</dbReference>
<protein>
    <submittedName>
        <fullName evidence="1">Uracil-DNA glycosylase superfamily protein</fullName>
    </submittedName>
</protein>
<evidence type="ECO:0000313" key="1">
    <source>
        <dbReference type="EMBL" id="EHK54035.1"/>
    </source>
</evidence>
<dbReference type="PANTHER" id="PTHR11264:SF8">
    <property type="entry name" value="URACIL-DNA GLYCOSYLASE-LIKE DOMAIN-CONTAINING PROTEIN"/>
    <property type="match status" value="1"/>
</dbReference>
<dbReference type="PANTHER" id="PTHR11264">
    <property type="entry name" value="URACIL-DNA GLYCOSYLASE"/>
    <property type="match status" value="1"/>
</dbReference>
<organism evidence="1 2">
    <name type="scientific">Mesorhizobium alhagi CCNWXJ12-2</name>
    <dbReference type="NCBI Taxonomy" id="1107882"/>
    <lineage>
        <taxon>Bacteria</taxon>
        <taxon>Pseudomonadati</taxon>
        <taxon>Pseudomonadota</taxon>
        <taxon>Alphaproteobacteria</taxon>
        <taxon>Hyphomicrobiales</taxon>
        <taxon>Phyllobacteriaceae</taxon>
        <taxon>Allomesorhizobium</taxon>
    </lineage>
</organism>
<dbReference type="AlphaFoldDB" id="H0HZ06"/>
<dbReference type="RefSeq" id="WP_008839013.1">
    <property type="nucleotide sequence ID" value="NZ_AHAM01000239.1"/>
</dbReference>
<name>H0HZ06_9HYPH</name>
<proteinExistence type="predicted"/>
<reference evidence="1 2" key="1">
    <citation type="journal article" date="2012" name="J. Bacteriol.">
        <title>Draft Genome Sequence of Mesorhizobium alhagi CCNWXJ12-2T, a Novel Salt-Resistant Species Isolated from the Desert of Northwestern China.</title>
        <authorList>
            <person name="Zhou M."/>
            <person name="Chen W."/>
            <person name="Chen H."/>
            <person name="Wei G."/>
        </authorList>
    </citation>
    <scope>NUCLEOTIDE SEQUENCE [LARGE SCALE GENOMIC DNA]</scope>
    <source>
        <strain evidence="1 2">CCNWXJ12-2</strain>
    </source>
</reference>
<dbReference type="GO" id="GO:0097510">
    <property type="term" value="P:base-excision repair, AP site formation via deaminated base removal"/>
    <property type="evidence" value="ECO:0007669"/>
    <property type="project" value="TreeGrafter"/>
</dbReference>
<keyword evidence="2" id="KW-1185">Reference proteome</keyword>
<dbReference type="GO" id="GO:0004844">
    <property type="term" value="F:uracil DNA N-glycosylase activity"/>
    <property type="evidence" value="ECO:0007669"/>
    <property type="project" value="InterPro"/>
</dbReference>
<dbReference type="Gene3D" id="3.40.470.10">
    <property type="entry name" value="Uracil-DNA glycosylase-like domain"/>
    <property type="match status" value="1"/>
</dbReference>
<sequence length="282" mass="30970">MPVRLVDALGEMLSGWQDDLPESWRLVLGNVQLGLDACGPELELDHWEPIFPARQGRTFPGAPKNAHIFRAFDGIKPDEVRCVILGQDPYPAPDFATGRAFEAGNVAAWRELDKMFSKSVRAFLQLICAARTGNAAYARSFADWPTLLADIERGAVDLEAPEQLAGRWVKDGVLLLNSSFTLSRFAVEVDPHQSCGHLPVWRPLILRVLQHLARSGRPIVFLGFGDAAAENLRLAGLAEPDPPLATIQRAHPAAADAVLALENPFLACNRFLQRMGARPVAW</sequence>
<dbReference type="PATRIC" id="fig|1107882.3.peg.5266"/>
<gene>
    <name evidence="1" type="ORF">MAXJ12_27203</name>
</gene>
<dbReference type="SUPFAM" id="SSF52141">
    <property type="entry name" value="Uracil-DNA glycosylase-like"/>
    <property type="match status" value="1"/>
</dbReference>